<comment type="caution">
    <text evidence="3">The sequence shown here is derived from an EMBL/GenBank/DDBJ whole genome shotgun (WGS) entry which is preliminary data.</text>
</comment>
<organism evidence="3 4">
    <name type="scientific">Didymella pomorum</name>
    <dbReference type="NCBI Taxonomy" id="749634"/>
    <lineage>
        <taxon>Eukaryota</taxon>
        <taxon>Fungi</taxon>
        <taxon>Dikarya</taxon>
        <taxon>Ascomycota</taxon>
        <taxon>Pezizomycotina</taxon>
        <taxon>Dothideomycetes</taxon>
        <taxon>Pleosporomycetidae</taxon>
        <taxon>Pleosporales</taxon>
        <taxon>Pleosporineae</taxon>
        <taxon>Didymellaceae</taxon>
        <taxon>Didymella</taxon>
    </lineage>
</organism>
<dbReference type="EMBL" id="JAPEVA010000002">
    <property type="protein sequence ID" value="KAJ4412738.1"/>
    <property type="molecule type" value="Genomic_DNA"/>
</dbReference>
<dbReference type="Proteomes" id="UP001140510">
    <property type="component" value="Unassembled WGS sequence"/>
</dbReference>
<protein>
    <submittedName>
        <fullName evidence="3">Uncharacterized protein</fullName>
    </submittedName>
</protein>
<dbReference type="AlphaFoldDB" id="A0A9W9DCT7"/>
<reference evidence="3" key="1">
    <citation type="submission" date="2022-10" db="EMBL/GenBank/DDBJ databases">
        <title>Tapping the CABI collections for fungal endophytes: first genome assemblies for Collariella, Neodidymelliopsis, Ascochyta clinopodiicola, Didymella pomorum, Didymosphaeria variabile, Neocosmospora piperis and Neocucurbitaria cava.</title>
        <authorList>
            <person name="Hill R."/>
        </authorList>
    </citation>
    <scope>NUCLEOTIDE SEQUENCE</scope>
    <source>
        <strain evidence="3">IMI 355091</strain>
    </source>
</reference>
<gene>
    <name evidence="3" type="ORF">N0V91_000500</name>
</gene>
<feature type="chain" id="PRO_5040836751" evidence="2">
    <location>
        <begin position="19"/>
        <end position="193"/>
    </location>
</feature>
<evidence type="ECO:0000256" key="2">
    <source>
        <dbReference type="SAM" id="SignalP"/>
    </source>
</evidence>
<name>A0A9W9DCT7_9PLEO</name>
<sequence>MVAFKVLVAAALACVVVAHDHPTDTGCVAPVTVTVTETVCGTPGVPVYTPPATPSYEAPPPPPALLVTSVESTATAPVNGPPVNTGTLVPPAPPADTGVPPVGPPPVVSTTVVVPSTGVPPSSGVKTSFTSAPVSSPIKSSAPSSTDADTATASTSTRPSEVSTAGAVMAMPTAYLGIGPLFAAGAAAMAVIA</sequence>
<feature type="compositionally biased region" description="Low complexity" evidence="1">
    <location>
        <begin position="117"/>
        <end position="160"/>
    </location>
</feature>
<feature type="region of interest" description="Disordered" evidence="1">
    <location>
        <begin position="117"/>
        <end position="163"/>
    </location>
</feature>
<evidence type="ECO:0000313" key="3">
    <source>
        <dbReference type="EMBL" id="KAJ4412738.1"/>
    </source>
</evidence>
<evidence type="ECO:0000256" key="1">
    <source>
        <dbReference type="SAM" id="MobiDB-lite"/>
    </source>
</evidence>
<proteinExistence type="predicted"/>
<evidence type="ECO:0000313" key="4">
    <source>
        <dbReference type="Proteomes" id="UP001140510"/>
    </source>
</evidence>
<accession>A0A9W9DCT7</accession>
<feature type="signal peptide" evidence="2">
    <location>
        <begin position="1"/>
        <end position="18"/>
    </location>
</feature>
<keyword evidence="4" id="KW-1185">Reference proteome</keyword>
<keyword evidence="2" id="KW-0732">Signal</keyword>